<proteinExistence type="predicted"/>
<accession>A0A2A6CG80</accession>
<gene>
    <name evidence="1" type="primary">WBGene00097639</name>
</gene>
<organism evidence="1 2">
    <name type="scientific">Pristionchus pacificus</name>
    <name type="common">Parasitic nematode worm</name>
    <dbReference type="NCBI Taxonomy" id="54126"/>
    <lineage>
        <taxon>Eukaryota</taxon>
        <taxon>Metazoa</taxon>
        <taxon>Ecdysozoa</taxon>
        <taxon>Nematoda</taxon>
        <taxon>Chromadorea</taxon>
        <taxon>Rhabditida</taxon>
        <taxon>Rhabditina</taxon>
        <taxon>Diplogasteromorpha</taxon>
        <taxon>Diplogasteroidea</taxon>
        <taxon>Neodiplogasteridae</taxon>
        <taxon>Pristionchus</taxon>
    </lineage>
</organism>
<protein>
    <submittedName>
        <fullName evidence="1">Uncharacterized protein</fullName>
    </submittedName>
</protein>
<reference evidence="1" key="2">
    <citation type="submission" date="2022-06" db="UniProtKB">
        <authorList>
            <consortium name="EnsemblMetazoa"/>
        </authorList>
    </citation>
    <scope>IDENTIFICATION</scope>
    <source>
        <strain evidence="1">PS312</strain>
    </source>
</reference>
<dbReference type="Proteomes" id="UP000005239">
    <property type="component" value="Unassembled WGS sequence"/>
</dbReference>
<dbReference type="EnsemblMetazoa" id="PPA08085.1">
    <property type="protein sequence ID" value="PPA08085.1"/>
    <property type="gene ID" value="WBGene00097639"/>
</dbReference>
<accession>A0A8R1U9V0</accession>
<reference evidence="2" key="1">
    <citation type="journal article" date="2008" name="Nat. Genet.">
        <title>The Pristionchus pacificus genome provides a unique perspective on nematode lifestyle and parasitism.</title>
        <authorList>
            <person name="Dieterich C."/>
            <person name="Clifton S.W."/>
            <person name="Schuster L.N."/>
            <person name="Chinwalla A."/>
            <person name="Delehaunty K."/>
            <person name="Dinkelacker I."/>
            <person name="Fulton L."/>
            <person name="Fulton R."/>
            <person name="Godfrey J."/>
            <person name="Minx P."/>
            <person name="Mitreva M."/>
            <person name="Roeseler W."/>
            <person name="Tian H."/>
            <person name="Witte H."/>
            <person name="Yang S.P."/>
            <person name="Wilson R.K."/>
            <person name="Sommer R.J."/>
        </authorList>
    </citation>
    <scope>NUCLEOTIDE SEQUENCE [LARGE SCALE GENOMIC DNA]</scope>
    <source>
        <strain evidence="2">PS312</strain>
    </source>
</reference>
<keyword evidence="2" id="KW-1185">Reference proteome</keyword>
<evidence type="ECO:0000313" key="2">
    <source>
        <dbReference type="Proteomes" id="UP000005239"/>
    </source>
</evidence>
<dbReference type="AlphaFoldDB" id="A0A2A6CG80"/>
<name>A0A2A6CG80_PRIPA</name>
<sequence>MAVPHIAFVVLLAATVLIGFPKIRITDLQSITMAVPHIAFVVLLAATVLIGFPGGWKEIEVKTHFENQNLGAWNIFAAYEGVIAVAQDVVDGTTCNTFSSATYQNGFAYRLIGGSGAAYVAPIVVGGYFGLHFGPVGMFALELSKILPIIAVLAAFVYVSHPISPIVAYNTQSWLPLTNIKEMEEDTIEEMEERREREEERVDTFTSRILSFRINDYVKRSRLPLVEEISFTETGWNSANEISVHVPRRFGPLFEMCIKTRLADQTGQSMHAKRACYSIHPVEYKLRYHQMSRERQLPLEKWLGKQLGKLTLFNCAGSILDSVIDKLKDFEFRNLEMSMSSLSKKDFDALLDLIKAHNIVQLSLRVGKVDNFNHVISDHGHWSKLAEKVFGDPDRDETKDECESNFLHKFVGGSGVCYIAPTSRKPPLQFSDIFCVCVIGTMIGMQIGGGRLWASPITLGLAMGGRMLGQKLYDVVASDCEEEQQRKNPYEHVKMIPVFPLVAAAFALLLFLEEPQNALFVGFFGAWWMMLSR</sequence>
<evidence type="ECO:0000313" key="1">
    <source>
        <dbReference type="EnsemblMetazoa" id="PPA08085.1"/>
    </source>
</evidence>